<sequence length="107" mass="11321">MSSNRPSPSRNQVRTTALTIALAAAGVVGMAAPRTQAAPARANTTQADTTQAAAHHNDPSTCRGEGVDPTARIRYQSDVVIKAPLSTVFALQTDVERWPTWQPPSSP</sequence>
<dbReference type="InterPro" id="IPR023393">
    <property type="entry name" value="START-like_dom_sf"/>
</dbReference>
<feature type="signal peptide" evidence="2">
    <location>
        <begin position="1"/>
        <end position="37"/>
    </location>
</feature>
<dbReference type="Proteomes" id="UP000301309">
    <property type="component" value="Unassembled WGS sequence"/>
</dbReference>
<accession>A0A4D4LCA1</accession>
<feature type="region of interest" description="Disordered" evidence="1">
    <location>
        <begin position="36"/>
        <end position="67"/>
    </location>
</feature>
<organism evidence="3 4">
    <name type="scientific">Streptomyces violaceusniger</name>
    <dbReference type="NCBI Taxonomy" id="68280"/>
    <lineage>
        <taxon>Bacteria</taxon>
        <taxon>Bacillati</taxon>
        <taxon>Actinomycetota</taxon>
        <taxon>Actinomycetes</taxon>
        <taxon>Kitasatosporales</taxon>
        <taxon>Streptomycetaceae</taxon>
        <taxon>Streptomyces</taxon>
        <taxon>Streptomyces violaceusniger group</taxon>
    </lineage>
</organism>
<keyword evidence="4" id="KW-1185">Reference proteome</keyword>
<gene>
    <name evidence="3" type="ORF">SVIO_067410</name>
</gene>
<dbReference type="AlphaFoldDB" id="A0A4D4LCA1"/>
<feature type="chain" id="PRO_5020957863" evidence="2">
    <location>
        <begin position="38"/>
        <end position="107"/>
    </location>
</feature>
<evidence type="ECO:0000313" key="4">
    <source>
        <dbReference type="Proteomes" id="UP000301309"/>
    </source>
</evidence>
<dbReference type="EMBL" id="BJHW01000001">
    <property type="protein sequence ID" value="GDY56118.1"/>
    <property type="molecule type" value="Genomic_DNA"/>
</dbReference>
<feature type="compositionally biased region" description="Low complexity" evidence="1">
    <location>
        <begin position="36"/>
        <end position="54"/>
    </location>
</feature>
<keyword evidence="2" id="KW-0732">Signal</keyword>
<name>A0A4D4LCA1_STRVO</name>
<comment type="caution">
    <text evidence="3">The sequence shown here is derived from an EMBL/GenBank/DDBJ whole genome shotgun (WGS) entry which is preliminary data.</text>
</comment>
<dbReference type="Gene3D" id="3.30.530.20">
    <property type="match status" value="1"/>
</dbReference>
<evidence type="ECO:0000256" key="2">
    <source>
        <dbReference type="SAM" id="SignalP"/>
    </source>
</evidence>
<proteinExistence type="predicted"/>
<evidence type="ECO:0000256" key="1">
    <source>
        <dbReference type="SAM" id="MobiDB-lite"/>
    </source>
</evidence>
<dbReference type="SUPFAM" id="SSF55961">
    <property type="entry name" value="Bet v1-like"/>
    <property type="match status" value="1"/>
</dbReference>
<reference evidence="3 4" key="1">
    <citation type="journal article" date="2020" name="Int. J. Syst. Evol. Microbiol.">
        <title>Reclassification of Streptomyces castelarensis and Streptomyces sporoclivatus as later heterotypic synonyms of Streptomyces antimycoticus.</title>
        <authorList>
            <person name="Komaki H."/>
            <person name="Tamura T."/>
        </authorList>
    </citation>
    <scope>NUCLEOTIDE SEQUENCE [LARGE SCALE GENOMIC DNA]</scope>
    <source>
        <strain evidence="3 4">NBRC 13459</strain>
    </source>
</reference>
<evidence type="ECO:0000313" key="3">
    <source>
        <dbReference type="EMBL" id="GDY56118.1"/>
    </source>
</evidence>
<protein>
    <submittedName>
        <fullName evidence="3">Uncharacterized protein</fullName>
    </submittedName>
</protein>